<comment type="function">
    <text evidence="5">Responsible for synthesis of pseudouridine from uracil-516 in 16S ribosomal RNA.</text>
</comment>
<dbReference type="CDD" id="cd00165">
    <property type="entry name" value="S4"/>
    <property type="match status" value="1"/>
</dbReference>
<dbReference type="FunFam" id="3.30.70.1560:FF:000001">
    <property type="entry name" value="Pseudouridine synthase"/>
    <property type="match status" value="1"/>
</dbReference>
<dbReference type="GO" id="GO:0000455">
    <property type="term" value="P:enzyme-directed rRNA pseudouridine synthesis"/>
    <property type="evidence" value="ECO:0007669"/>
    <property type="project" value="UniProtKB-ARBA"/>
</dbReference>
<comment type="catalytic activity">
    <reaction evidence="4">
        <text>uridine(516) in 16S rRNA = pseudouridine(516) in 16S rRNA</text>
        <dbReference type="Rhea" id="RHEA:38867"/>
        <dbReference type="Rhea" id="RHEA-COMP:10089"/>
        <dbReference type="Rhea" id="RHEA-COMP:10090"/>
        <dbReference type="ChEBI" id="CHEBI:65314"/>
        <dbReference type="ChEBI" id="CHEBI:65315"/>
        <dbReference type="EC" id="5.4.99.19"/>
    </reaction>
</comment>
<evidence type="ECO:0000256" key="2">
    <source>
        <dbReference type="ARBA" id="ARBA00022884"/>
    </source>
</evidence>
<dbReference type="Pfam" id="PF00849">
    <property type="entry name" value="PseudoU_synth_2"/>
    <property type="match status" value="1"/>
</dbReference>
<dbReference type="InterPro" id="IPR020103">
    <property type="entry name" value="PsdUridine_synth_cat_dom_sf"/>
</dbReference>
<evidence type="ECO:0000256" key="4">
    <source>
        <dbReference type="ARBA" id="ARBA00036749"/>
    </source>
</evidence>
<dbReference type="Proteomes" id="UP001239782">
    <property type="component" value="Chromosome"/>
</dbReference>
<dbReference type="Gene3D" id="3.30.70.1560">
    <property type="entry name" value="Alpha-L RNA-binding motif"/>
    <property type="match status" value="1"/>
</dbReference>
<dbReference type="InterPro" id="IPR050343">
    <property type="entry name" value="RsuA_PseudoU_synthase"/>
</dbReference>
<keyword evidence="10" id="KW-1185">Reference proteome</keyword>
<dbReference type="Gene3D" id="3.30.70.580">
    <property type="entry name" value="Pseudouridine synthase I, catalytic domain, N-terminal subdomain"/>
    <property type="match status" value="1"/>
</dbReference>
<dbReference type="GO" id="GO:0003723">
    <property type="term" value="F:RNA binding"/>
    <property type="evidence" value="ECO:0007669"/>
    <property type="project" value="UniProtKB-KW"/>
</dbReference>
<dbReference type="InterPro" id="IPR000748">
    <property type="entry name" value="PsdUridine_synth_RsuA/RluB/E/F"/>
</dbReference>
<dbReference type="PROSITE" id="PS01149">
    <property type="entry name" value="PSI_RSU"/>
    <property type="match status" value="1"/>
</dbReference>
<feature type="domain" description="RNA-binding S4" evidence="8">
    <location>
        <begin position="5"/>
        <end position="62"/>
    </location>
</feature>
<dbReference type="InterPro" id="IPR006145">
    <property type="entry name" value="PsdUridine_synth_RsuA/RluA"/>
</dbReference>
<dbReference type="Pfam" id="PF01479">
    <property type="entry name" value="S4"/>
    <property type="match status" value="1"/>
</dbReference>
<dbReference type="SUPFAM" id="SSF55174">
    <property type="entry name" value="Alpha-L RNA-binding motif"/>
    <property type="match status" value="1"/>
</dbReference>
<protein>
    <recommendedName>
        <fullName evidence="7">Pseudouridine synthase</fullName>
        <ecNumber evidence="7">5.4.99.-</ecNumber>
    </recommendedName>
</protein>
<dbReference type="PANTHER" id="PTHR47683:SF4">
    <property type="entry name" value="PSEUDOURIDINE SYNTHASE"/>
    <property type="match status" value="1"/>
</dbReference>
<proteinExistence type="inferred from homology"/>
<evidence type="ECO:0000256" key="7">
    <source>
        <dbReference type="RuleBase" id="RU003887"/>
    </source>
</evidence>
<dbReference type="InterPro" id="IPR036986">
    <property type="entry name" value="S4_RNA-bd_sf"/>
</dbReference>
<evidence type="ECO:0000313" key="10">
    <source>
        <dbReference type="Proteomes" id="UP001239782"/>
    </source>
</evidence>
<dbReference type="NCBIfam" id="NF008097">
    <property type="entry name" value="PRK10839.1"/>
    <property type="match status" value="1"/>
</dbReference>
<dbReference type="GO" id="GO:0005829">
    <property type="term" value="C:cytosol"/>
    <property type="evidence" value="ECO:0007669"/>
    <property type="project" value="UniProtKB-ARBA"/>
</dbReference>
<accession>A0AA51RRW3</accession>
<dbReference type="InterPro" id="IPR018496">
    <property type="entry name" value="PsdUridine_synth_RsuA/RluB_CS"/>
</dbReference>
<dbReference type="EC" id="5.4.99.-" evidence="7"/>
<sequence length="237" mass="27084">MKFPIRLDRFISQSTDFSRKQVKRLLKDGEITVNQEPVFQADLKIDESDKVSVVGEVLGELTPRYFMLNKPEGFVSATKDREHMTVLEFIDEPRKENLSVAGRLDIDTTGLVLLTDDGQWLHQVISPKHQCEKCYLVETQSPLSDKAIHKLEQGVWLNNEKKRTAPAVVTVVDEYHYRITITEGRYHQVKRMFAAVENHVEALHRERVGGIILDQQLAPGEYRALTTEEIASIAANE</sequence>
<dbReference type="CDD" id="cd02553">
    <property type="entry name" value="PseudoU_synth_RsuA"/>
    <property type="match status" value="1"/>
</dbReference>
<name>A0AA51RRW3_9GAMM</name>
<dbReference type="KEGG" id="plei:Q9312_14380"/>
<evidence type="ECO:0000256" key="3">
    <source>
        <dbReference type="ARBA" id="ARBA00023235"/>
    </source>
</evidence>
<dbReference type="SMART" id="SM00363">
    <property type="entry name" value="S4"/>
    <property type="match status" value="1"/>
</dbReference>
<dbReference type="EMBL" id="CP133548">
    <property type="protein sequence ID" value="WMS86405.1"/>
    <property type="molecule type" value="Genomic_DNA"/>
</dbReference>
<dbReference type="RefSeq" id="WP_309201550.1">
    <property type="nucleotide sequence ID" value="NZ_CP133548.1"/>
</dbReference>
<keyword evidence="3 7" id="KW-0413">Isomerase</keyword>
<dbReference type="InterPro" id="IPR042092">
    <property type="entry name" value="PsdUridine_s_RsuA/RluB/E/F_cat"/>
</dbReference>
<dbReference type="SUPFAM" id="SSF55120">
    <property type="entry name" value="Pseudouridine synthase"/>
    <property type="match status" value="1"/>
</dbReference>
<dbReference type="AlphaFoldDB" id="A0AA51RRW3"/>
<dbReference type="GO" id="GO:0160136">
    <property type="term" value="F:16S rRNA pseudouridine(516) synthase activity"/>
    <property type="evidence" value="ECO:0007669"/>
    <property type="project" value="UniProtKB-EC"/>
</dbReference>
<evidence type="ECO:0000256" key="6">
    <source>
        <dbReference type="PROSITE-ProRule" id="PRU00182"/>
    </source>
</evidence>
<evidence type="ECO:0000313" key="9">
    <source>
        <dbReference type="EMBL" id="WMS86405.1"/>
    </source>
</evidence>
<dbReference type="InterPro" id="IPR020094">
    <property type="entry name" value="TruA/RsuA/RluB/E/F_N"/>
</dbReference>
<gene>
    <name evidence="9" type="primary">rsuA</name>
    <name evidence="9" type="ORF">Q9312_14380</name>
</gene>
<keyword evidence="2 6" id="KW-0694">RNA-binding</keyword>
<dbReference type="Gene3D" id="3.10.290.10">
    <property type="entry name" value="RNA-binding S4 domain"/>
    <property type="match status" value="1"/>
</dbReference>
<dbReference type="InterPro" id="IPR002942">
    <property type="entry name" value="S4_RNA-bd"/>
</dbReference>
<evidence type="ECO:0000259" key="8">
    <source>
        <dbReference type="SMART" id="SM00363"/>
    </source>
</evidence>
<dbReference type="PANTHER" id="PTHR47683">
    <property type="entry name" value="PSEUDOURIDINE SYNTHASE FAMILY PROTEIN-RELATED"/>
    <property type="match status" value="1"/>
</dbReference>
<evidence type="ECO:0000256" key="5">
    <source>
        <dbReference type="ARBA" id="ARBA00037590"/>
    </source>
</evidence>
<dbReference type="NCBIfam" id="TIGR00093">
    <property type="entry name" value="pseudouridine synthase"/>
    <property type="match status" value="1"/>
</dbReference>
<evidence type="ECO:0000256" key="1">
    <source>
        <dbReference type="ARBA" id="ARBA00008348"/>
    </source>
</evidence>
<comment type="similarity">
    <text evidence="1 7">Belongs to the pseudouridine synthase RsuA family.</text>
</comment>
<reference evidence="9 10" key="1">
    <citation type="submission" date="2023-08" db="EMBL/GenBank/DDBJ databases">
        <title>Pleionea litopenaei sp. nov., isolated from stomach of juvenile Litopenaeus vannamei.</title>
        <authorList>
            <person name="Rho A.M."/>
            <person name="Hwang C.Y."/>
        </authorList>
    </citation>
    <scope>NUCLEOTIDE SEQUENCE [LARGE SCALE GENOMIC DNA]</scope>
    <source>
        <strain evidence="9 10">HL-JVS1</strain>
    </source>
</reference>
<dbReference type="PROSITE" id="PS50889">
    <property type="entry name" value="S4"/>
    <property type="match status" value="1"/>
</dbReference>
<organism evidence="9 10">
    <name type="scientific">Pleionea litopenaei</name>
    <dbReference type="NCBI Taxonomy" id="3070815"/>
    <lineage>
        <taxon>Bacteria</taxon>
        <taxon>Pseudomonadati</taxon>
        <taxon>Pseudomonadota</taxon>
        <taxon>Gammaproteobacteria</taxon>
        <taxon>Oceanospirillales</taxon>
        <taxon>Pleioneaceae</taxon>
        <taxon>Pleionea</taxon>
    </lineage>
</organism>